<name>A0A554VJX8_9FLAO</name>
<evidence type="ECO:0000313" key="2">
    <source>
        <dbReference type="EMBL" id="TSE08272.1"/>
    </source>
</evidence>
<evidence type="ECO:0000313" key="3">
    <source>
        <dbReference type="Proteomes" id="UP000318833"/>
    </source>
</evidence>
<dbReference type="InterPro" id="IPR024311">
    <property type="entry name" value="Lipocalin-like"/>
</dbReference>
<dbReference type="Proteomes" id="UP000318833">
    <property type="component" value="Unassembled WGS sequence"/>
</dbReference>
<dbReference type="PROSITE" id="PS51257">
    <property type="entry name" value="PROKAR_LIPOPROTEIN"/>
    <property type="match status" value="1"/>
</dbReference>
<feature type="domain" description="Lipocalin-like" evidence="1">
    <location>
        <begin position="36"/>
        <end position="123"/>
    </location>
</feature>
<sequence>MKKFSVFILLFTSILMSCNSDDDNPQSENPESTSKLIGKWGEISFSQQGEMMTITDCEKRSTIEFSAQSYTDIGYAPVNTDCQIDYQDTGTWNEDGNKLTLTYTDEGETIVEEAVFTIIDDILTIEYDDEGFKTEFGYKKL</sequence>
<dbReference type="EMBL" id="VLNR01000024">
    <property type="protein sequence ID" value="TSE08272.1"/>
    <property type="molecule type" value="Genomic_DNA"/>
</dbReference>
<dbReference type="AlphaFoldDB" id="A0A554VJX8"/>
<reference evidence="2 3" key="1">
    <citation type="submission" date="2019-07" db="EMBL/GenBank/DDBJ databases">
        <title>The draft genome sequence of Aquimarina algiphila M91.</title>
        <authorList>
            <person name="Meng X."/>
        </authorList>
    </citation>
    <scope>NUCLEOTIDE SEQUENCE [LARGE SCALE GENOMIC DNA]</scope>
    <source>
        <strain evidence="2 3">M91</strain>
    </source>
</reference>
<dbReference type="Pfam" id="PF13648">
    <property type="entry name" value="Lipocalin_4"/>
    <property type="match status" value="1"/>
</dbReference>
<protein>
    <submittedName>
        <fullName evidence="2">Lipocalin family protein</fullName>
    </submittedName>
</protein>
<comment type="caution">
    <text evidence="2">The sequence shown here is derived from an EMBL/GenBank/DDBJ whole genome shotgun (WGS) entry which is preliminary data.</text>
</comment>
<gene>
    <name evidence="2" type="ORF">FOF46_12810</name>
</gene>
<evidence type="ECO:0000259" key="1">
    <source>
        <dbReference type="Pfam" id="PF13648"/>
    </source>
</evidence>
<dbReference type="OrthoDB" id="1164796at2"/>
<keyword evidence="3" id="KW-1185">Reference proteome</keyword>
<proteinExistence type="predicted"/>
<organism evidence="2 3">
    <name type="scientific">Aquimarina algiphila</name>
    <dbReference type="NCBI Taxonomy" id="2047982"/>
    <lineage>
        <taxon>Bacteria</taxon>
        <taxon>Pseudomonadati</taxon>
        <taxon>Bacteroidota</taxon>
        <taxon>Flavobacteriia</taxon>
        <taxon>Flavobacteriales</taxon>
        <taxon>Flavobacteriaceae</taxon>
        <taxon>Aquimarina</taxon>
    </lineage>
</organism>
<dbReference type="RefSeq" id="WP_143916706.1">
    <property type="nucleotide sequence ID" value="NZ_CANMIK010000022.1"/>
</dbReference>
<accession>A0A554VJX8</accession>